<dbReference type="InterPro" id="IPR008514">
    <property type="entry name" value="T6SS_Hcp"/>
</dbReference>
<dbReference type="NCBIfam" id="TIGR03344">
    <property type="entry name" value="VI_effect_Hcp1"/>
    <property type="match status" value="1"/>
</dbReference>
<dbReference type="Pfam" id="PF05638">
    <property type="entry name" value="T6SS_HCP"/>
    <property type="match status" value="1"/>
</dbReference>
<dbReference type="Proteomes" id="UP000189410">
    <property type="component" value="Unassembled WGS sequence"/>
</dbReference>
<evidence type="ECO:0008006" key="3">
    <source>
        <dbReference type="Google" id="ProtNLM"/>
    </source>
</evidence>
<sequence length="173" mass="19181">MPTPCYISIEGETQGLITAGACTADSIGDAFVEGHEDEMLVQQFNHNVTVPTDPQSGQPSGQRVHKPFQFTVALNKAVPLLYNALASGEKMSTVELKWYRTSIEGKQENFFTTKLESASIVDIHCEMPHCQDPAKSDFTQNLTVSMSYRKVTWDHVNAGTSGSDDWRKPIQEN</sequence>
<gene>
    <name evidence="1" type="ORF">BZG73_08205</name>
</gene>
<dbReference type="Gene3D" id="2.30.110.20">
    <property type="entry name" value="Hcp1-like"/>
    <property type="match status" value="1"/>
</dbReference>
<reference evidence="1 2" key="1">
    <citation type="journal article" date="2017" name="Genome Announc.">
        <title>Draft Genome Sequences of Salinivibrio proteolyticus, Salinivibrio sharmensis, Salinivibrio siamensis, Salinivibrio costicola subsp. alcaliphilus, Salinivibrio costicola subsp. vallismortis, and 29 New Isolates Belonging to the Genus Salinivibrio.</title>
        <authorList>
            <person name="Lopez-Hermoso C."/>
            <person name="de la Haba R.R."/>
            <person name="Sanchez-Porro C."/>
            <person name="Bayliss S.C."/>
            <person name="Feil E.J."/>
            <person name="Ventosa A."/>
        </authorList>
    </citation>
    <scope>NUCLEOTIDE SEQUENCE [LARGE SCALE GENOMIC DNA]</scope>
    <source>
        <strain evidence="1 2">JCM 14472</strain>
    </source>
</reference>
<organism evidence="1 2">
    <name type="scientific">Salinivibrio siamensis</name>
    <dbReference type="NCBI Taxonomy" id="414286"/>
    <lineage>
        <taxon>Bacteria</taxon>
        <taxon>Pseudomonadati</taxon>
        <taxon>Pseudomonadota</taxon>
        <taxon>Gammaproteobacteria</taxon>
        <taxon>Vibrionales</taxon>
        <taxon>Vibrionaceae</taxon>
        <taxon>Salinivibrio</taxon>
    </lineage>
</organism>
<dbReference type="InterPro" id="IPR036624">
    <property type="entry name" value="Hcp1-lik_sf"/>
</dbReference>
<name>A0ABX3K9N9_9GAMM</name>
<dbReference type="EMBL" id="MUFB01000012">
    <property type="protein sequence ID" value="OOE85598.1"/>
    <property type="molecule type" value="Genomic_DNA"/>
</dbReference>
<dbReference type="PANTHER" id="PTHR34319">
    <property type="entry name" value="MAJOR EXPORTED PROTEIN"/>
    <property type="match status" value="1"/>
</dbReference>
<accession>A0ABX3K9N9</accession>
<keyword evidence="2" id="KW-1185">Reference proteome</keyword>
<proteinExistence type="predicted"/>
<comment type="caution">
    <text evidence="1">The sequence shown here is derived from an EMBL/GenBank/DDBJ whole genome shotgun (WGS) entry which is preliminary data.</text>
</comment>
<dbReference type="PANTHER" id="PTHR34319:SF6">
    <property type="entry name" value="MAJOR EXPORTED PROTEIN"/>
    <property type="match status" value="1"/>
</dbReference>
<dbReference type="SUPFAM" id="SSF141452">
    <property type="entry name" value="Hcp1-like"/>
    <property type="match status" value="1"/>
</dbReference>
<evidence type="ECO:0000313" key="2">
    <source>
        <dbReference type="Proteomes" id="UP000189410"/>
    </source>
</evidence>
<protein>
    <recommendedName>
        <fullName evidence="3">Hcp1 family type VI secretion system effector</fullName>
    </recommendedName>
</protein>
<dbReference type="RefSeq" id="WP_077668064.1">
    <property type="nucleotide sequence ID" value="NZ_MUFB01000012.1"/>
</dbReference>
<dbReference type="InterPro" id="IPR052947">
    <property type="entry name" value="T6SS_Hcp1_domain"/>
</dbReference>
<evidence type="ECO:0000313" key="1">
    <source>
        <dbReference type="EMBL" id="OOE85598.1"/>
    </source>
</evidence>